<organism evidence="1 2">
    <name type="scientific">Morella rubra</name>
    <name type="common">Chinese bayberry</name>
    <dbReference type="NCBI Taxonomy" id="262757"/>
    <lineage>
        <taxon>Eukaryota</taxon>
        <taxon>Viridiplantae</taxon>
        <taxon>Streptophyta</taxon>
        <taxon>Embryophyta</taxon>
        <taxon>Tracheophyta</taxon>
        <taxon>Spermatophyta</taxon>
        <taxon>Magnoliopsida</taxon>
        <taxon>eudicotyledons</taxon>
        <taxon>Gunneridae</taxon>
        <taxon>Pentapetalae</taxon>
        <taxon>rosids</taxon>
        <taxon>fabids</taxon>
        <taxon>Fagales</taxon>
        <taxon>Myricaceae</taxon>
        <taxon>Morella</taxon>
    </lineage>
</organism>
<dbReference type="EMBL" id="RXIC02000020">
    <property type="protein sequence ID" value="KAB1223643.1"/>
    <property type="molecule type" value="Genomic_DNA"/>
</dbReference>
<name>A0A6A1WFK4_9ROSI</name>
<dbReference type="PANTHER" id="PTHR24121:SF16">
    <property type="entry name" value="NON-SPECIFIC SERINE_THREONINE PROTEIN KINASE"/>
    <property type="match status" value="1"/>
</dbReference>
<dbReference type="Proteomes" id="UP000516437">
    <property type="component" value="Chromosome 2"/>
</dbReference>
<reference evidence="1 2" key="1">
    <citation type="journal article" date="2019" name="Plant Biotechnol. J.">
        <title>The red bayberry genome and genetic basis of sex determination.</title>
        <authorList>
            <person name="Jia H.M."/>
            <person name="Jia H.J."/>
            <person name="Cai Q.L."/>
            <person name="Wang Y."/>
            <person name="Zhao H.B."/>
            <person name="Yang W.F."/>
            <person name="Wang G.Y."/>
            <person name="Li Y.H."/>
            <person name="Zhan D.L."/>
            <person name="Shen Y.T."/>
            <person name="Niu Q.F."/>
            <person name="Chang L."/>
            <person name="Qiu J."/>
            <person name="Zhao L."/>
            <person name="Xie H.B."/>
            <person name="Fu W.Y."/>
            <person name="Jin J."/>
            <person name="Li X.W."/>
            <person name="Jiao Y."/>
            <person name="Zhou C.C."/>
            <person name="Tu T."/>
            <person name="Chai C.Y."/>
            <person name="Gao J.L."/>
            <person name="Fan L.J."/>
            <person name="van de Weg E."/>
            <person name="Wang J.Y."/>
            <person name="Gao Z.S."/>
        </authorList>
    </citation>
    <scope>NUCLEOTIDE SEQUENCE [LARGE SCALE GENOMIC DNA]</scope>
    <source>
        <tissue evidence="1">Leaves</tissue>
    </source>
</reference>
<dbReference type="InterPro" id="IPR036770">
    <property type="entry name" value="Ankyrin_rpt-contain_sf"/>
</dbReference>
<evidence type="ECO:0000313" key="2">
    <source>
        <dbReference type="Proteomes" id="UP000516437"/>
    </source>
</evidence>
<dbReference type="SUPFAM" id="SSF48403">
    <property type="entry name" value="Ankyrin repeat"/>
    <property type="match status" value="1"/>
</dbReference>
<sequence>MSPHEVQHVKLSFSHLTTRELVYNLLELCALDNQTSNPVLISHMEYSLVEGINYLFLYNQHKHLNTIPPLQPKNSIADREIIILTLRKQIRLHSMETDLGAFRGLSSGTEIYKVEDDKHRKRVVAKAALDIRKAQSNNCIFSDIRKYNNHHVPSRKAKRPQRLGKPPRVSSHITISHFLSDHSLHKGYLVRIQFSILEHELRMEEHGFDISYWSFALSSIALKRASTRKHRNKLGIKFPYTEQLKYCAILKALYPDNGVTQYGELLDCVKRGGWDSTKNFLELHPQAMRARITYLGQTALHVGIEAHHTDIVEPLVAMMLKKDLEIIDFQGKTSLYCAIAVGNWQMTKCLVRRNKNLVSIGCFDTKTLPVFAAIMYGHKEMARYVYKHTSSEYLKPEKGDNGASALFAAIYTRSIDISLHLMKVCPRLAFTRDDAGASLAPRHNYPRKTTLVSRPR</sequence>
<protein>
    <submittedName>
        <fullName evidence="1">Uncharacterized protein</fullName>
    </submittedName>
</protein>
<dbReference type="InterPro" id="IPR002110">
    <property type="entry name" value="Ankyrin_rpt"/>
</dbReference>
<keyword evidence="2" id="KW-1185">Reference proteome</keyword>
<gene>
    <name evidence="1" type="ORF">CJ030_MR2G023031</name>
</gene>
<dbReference type="Gene3D" id="1.25.40.20">
    <property type="entry name" value="Ankyrin repeat-containing domain"/>
    <property type="match status" value="1"/>
</dbReference>
<dbReference type="OrthoDB" id="303876at2759"/>
<evidence type="ECO:0000313" key="1">
    <source>
        <dbReference type="EMBL" id="KAB1223643.1"/>
    </source>
</evidence>
<comment type="caution">
    <text evidence="1">The sequence shown here is derived from an EMBL/GenBank/DDBJ whole genome shotgun (WGS) entry which is preliminary data.</text>
</comment>
<accession>A0A6A1WFK4</accession>
<dbReference type="PANTHER" id="PTHR24121">
    <property type="entry name" value="NO MECHANORECEPTOR POTENTIAL C, ISOFORM D-RELATED"/>
    <property type="match status" value="1"/>
</dbReference>
<dbReference type="AlphaFoldDB" id="A0A6A1WFK4"/>
<proteinExistence type="predicted"/>
<dbReference type="SMART" id="SM00248">
    <property type="entry name" value="ANK"/>
    <property type="match status" value="4"/>
</dbReference>